<proteinExistence type="predicted"/>
<organism evidence="1 2">
    <name type="scientific">Denitrobaculum tricleocarpae</name>
    <dbReference type="NCBI Taxonomy" id="2591009"/>
    <lineage>
        <taxon>Bacteria</taxon>
        <taxon>Pseudomonadati</taxon>
        <taxon>Pseudomonadota</taxon>
        <taxon>Alphaproteobacteria</taxon>
        <taxon>Rhodospirillales</taxon>
        <taxon>Rhodospirillaceae</taxon>
        <taxon>Denitrobaculum</taxon>
    </lineage>
</organism>
<dbReference type="SUPFAM" id="SSF47473">
    <property type="entry name" value="EF-hand"/>
    <property type="match status" value="1"/>
</dbReference>
<dbReference type="EMBL" id="VHSH01000001">
    <property type="protein sequence ID" value="TQV83816.1"/>
    <property type="molecule type" value="Genomic_DNA"/>
</dbReference>
<gene>
    <name evidence="1" type="ORF">FKG95_04345</name>
</gene>
<comment type="caution">
    <text evidence="1">The sequence shown here is derived from an EMBL/GenBank/DDBJ whole genome shotgun (WGS) entry which is preliminary data.</text>
</comment>
<protein>
    <recommendedName>
        <fullName evidence="3">EF-hand domain-containing protein</fullName>
    </recommendedName>
</protein>
<accession>A0A545U2X7</accession>
<keyword evidence="2" id="KW-1185">Reference proteome</keyword>
<sequence length="606" mass="66976">MRNKLDRRQPGLALPQAAPEARWENASGFAALRSWKMRGLGFAVLIALTLVPASGSKTVAQTASASSGEEQLWHMVYEQLRHVQSETDMVKALGNVYRRSEVDGVEGISEQDYKLSVNLDAIQQRQSFLMKHWLPFDLNFDLVVTRAEIERVARAQAQKNFTSRGARITPTEPQLLAAQREIVDRVMTHYNSRAERITMEDANAAANALIADSQRQRRNQQMVPLDLDRDGDRVVSRAEFDAAVVRAFATFDRDGDGKIAGEERALAQRASKDKKRQEANERRFQAKLRECSLPQVPRDVTFMVLNTHSRPGGALTNVALGDKENVTHVEQIHIEPGQGDIVVAITDHPDTVWQFSGAVERIAQVLIGGEASGVTGLPAEKVIFANGTDCLPYFSSEEYRARKQVDRTIERLTGRSPDSVLVAERFGRLSLPSMTIEEVQTYADLLPLPDSGPGESLRRKFARFFPGGIVDIDPADIVSNVAAERRRVLPGHAGLAQLLDEGALEATAYALTYPVGPHFNTILEDGKHILPSNISEDDVLRFPVAFTIRKKMRMPAGHCNGVFPKLTLASGVPLPEVGSCHPKIYITDTGKTLKCSGTAVQCRYDH</sequence>
<name>A0A545U2X7_9PROT</name>
<reference evidence="1 2" key="1">
    <citation type="submission" date="2019-06" db="EMBL/GenBank/DDBJ databases">
        <title>Whole genome sequence for Rhodospirillaceae sp. R148.</title>
        <authorList>
            <person name="Wang G."/>
        </authorList>
    </citation>
    <scope>NUCLEOTIDE SEQUENCE [LARGE SCALE GENOMIC DNA]</scope>
    <source>
        <strain evidence="1 2">R148</strain>
    </source>
</reference>
<dbReference type="AlphaFoldDB" id="A0A545U2X7"/>
<evidence type="ECO:0008006" key="3">
    <source>
        <dbReference type="Google" id="ProtNLM"/>
    </source>
</evidence>
<dbReference type="OrthoDB" id="8360028at2"/>
<evidence type="ECO:0000313" key="2">
    <source>
        <dbReference type="Proteomes" id="UP000315252"/>
    </source>
</evidence>
<dbReference type="Proteomes" id="UP000315252">
    <property type="component" value="Unassembled WGS sequence"/>
</dbReference>
<dbReference type="RefSeq" id="WP_142895051.1">
    <property type="nucleotide sequence ID" value="NZ_ML660052.1"/>
</dbReference>
<dbReference type="InterPro" id="IPR011992">
    <property type="entry name" value="EF-hand-dom_pair"/>
</dbReference>
<evidence type="ECO:0000313" key="1">
    <source>
        <dbReference type="EMBL" id="TQV83816.1"/>
    </source>
</evidence>
<dbReference type="Gene3D" id="1.10.238.10">
    <property type="entry name" value="EF-hand"/>
    <property type="match status" value="1"/>
</dbReference>